<proteinExistence type="predicted"/>
<evidence type="ECO:0000313" key="2">
    <source>
        <dbReference type="Proteomes" id="UP000579531"/>
    </source>
</evidence>
<comment type="caution">
    <text evidence="1">The sequence shown here is derived from an EMBL/GenBank/DDBJ whole genome shotgun (WGS) entry which is preliminary data.</text>
</comment>
<sequence length="61" mass="6745">MTESDGGATEAEGRRIAVLGEMLELERRVPTLRGLPRLGRERATQYGMLSATVQRSLSLAW</sequence>
<dbReference type="AlphaFoldDB" id="A0AA89QKG5"/>
<keyword evidence="2" id="KW-1185">Reference proteome</keyword>
<organism evidence="1 2">
    <name type="scientific">Streptomyces collinus</name>
    <dbReference type="NCBI Taxonomy" id="42684"/>
    <lineage>
        <taxon>Bacteria</taxon>
        <taxon>Bacillati</taxon>
        <taxon>Actinomycetota</taxon>
        <taxon>Actinomycetes</taxon>
        <taxon>Kitasatosporales</taxon>
        <taxon>Streptomycetaceae</taxon>
        <taxon>Streptomyces</taxon>
    </lineage>
</organism>
<dbReference type="Proteomes" id="UP000579531">
    <property type="component" value="Unassembled WGS sequence"/>
</dbReference>
<dbReference type="EMBL" id="JACHLX010000001">
    <property type="protein sequence ID" value="MBB5812989.1"/>
    <property type="molecule type" value="Genomic_DNA"/>
</dbReference>
<name>A0AA89QKG5_STRCU</name>
<protein>
    <submittedName>
        <fullName evidence="1">Uncharacterized protein</fullName>
    </submittedName>
</protein>
<gene>
    <name evidence="1" type="ORF">HNR72_004017</name>
</gene>
<accession>A0AA89QKG5</accession>
<evidence type="ECO:0000313" key="1">
    <source>
        <dbReference type="EMBL" id="MBB5812989.1"/>
    </source>
</evidence>
<reference evidence="1 2" key="1">
    <citation type="submission" date="2020-08" db="EMBL/GenBank/DDBJ databases">
        <title>Sequencing the genomes of 1000 actinobacteria strains.</title>
        <authorList>
            <person name="Klenk H.-P."/>
        </authorList>
    </citation>
    <scope>NUCLEOTIDE SEQUENCE [LARGE SCALE GENOMIC DNA]</scope>
    <source>
        <strain evidence="1 2">DSM 40129</strain>
    </source>
</reference>